<dbReference type="InterPro" id="IPR003439">
    <property type="entry name" value="ABC_transporter-like_ATP-bd"/>
</dbReference>
<dbReference type="InterPro" id="IPR027417">
    <property type="entry name" value="P-loop_NTPase"/>
</dbReference>
<sequence>MYNKYNTFIKDKIKLGNNMIEVKNLKKIFKHKNSNFVAVDNISFSIAQGEAVAFIGPNGAGKSTTIKMLTGILHPTSGEISILGLSPQKHRKDVVRQIGAVFGQRSSLLPNLPLKDTLSLFGVMYGMSKEEIKERIEYLENMLDMKSFHDQPIRTLSLGQRMRVEVACALIHKPKILFLDEPSIGLDIIAKQSLREMLLYLRKEHNMTIFLTSHDVGDIESICERTIIVNHGKVVVDEPTSELHKLIEKEKHVEVRGPSLEDVLVKIYKQ</sequence>
<dbReference type="Pfam" id="PF00005">
    <property type="entry name" value="ABC_tran"/>
    <property type="match status" value="1"/>
</dbReference>
<dbReference type="PROSITE" id="PS00211">
    <property type="entry name" value="ABC_TRANSPORTER_1"/>
    <property type="match status" value="1"/>
</dbReference>
<dbReference type="InterPro" id="IPR050763">
    <property type="entry name" value="ABC_transporter_ATP-binding"/>
</dbReference>
<dbReference type="EMBL" id="MFUR01000003">
    <property type="protein sequence ID" value="OGI87398.1"/>
    <property type="molecule type" value="Genomic_DNA"/>
</dbReference>
<dbReference type="AlphaFoldDB" id="A0A1F6WZU4"/>
<dbReference type="Gene3D" id="3.40.50.300">
    <property type="entry name" value="P-loop containing nucleotide triphosphate hydrolases"/>
    <property type="match status" value="1"/>
</dbReference>
<evidence type="ECO:0000256" key="3">
    <source>
        <dbReference type="ARBA" id="ARBA00022840"/>
    </source>
</evidence>
<evidence type="ECO:0000259" key="4">
    <source>
        <dbReference type="PROSITE" id="PS50893"/>
    </source>
</evidence>
<evidence type="ECO:0000313" key="5">
    <source>
        <dbReference type="EMBL" id="OGI87398.1"/>
    </source>
</evidence>
<dbReference type="SUPFAM" id="SSF52540">
    <property type="entry name" value="P-loop containing nucleoside triphosphate hydrolases"/>
    <property type="match status" value="1"/>
</dbReference>
<dbReference type="SMART" id="SM00382">
    <property type="entry name" value="AAA"/>
    <property type="match status" value="1"/>
</dbReference>
<dbReference type="PROSITE" id="PS50893">
    <property type="entry name" value="ABC_TRANSPORTER_2"/>
    <property type="match status" value="1"/>
</dbReference>
<accession>A0A1F6WZU4</accession>
<dbReference type="GO" id="GO:0005524">
    <property type="term" value="F:ATP binding"/>
    <property type="evidence" value="ECO:0007669"/>
    <property type="project" value="UniProtKB-KW"/>
</dbReference>
<keyword evidence="1" id="KW-0813">Transport</keyword>
<name>A0A1F6WZU4_9BACT</name>
<dbReference type="PANTHER" id="PTHR42711">
    <property type="entry name" value="ABC TRANSPORTER ATP-BINDING PROTEIN"/>
    <property type="match status" value="1"/>
</dbReference>
<dbReference type="InterPro" id="IPR003593">
    <property type="entry name" value="AAA+_ATPase"/>
</dbReference>
<gene>
    <name evidence="5" type="ORF">A3A91_02795</name>
</gene>
<dbReference type="InterPro" id="IPR017871">
    <property type="entry name" value="ABC_transporter-like_CS"/>
</dbReference>
<comment type="caution">
    <text evidence="5">The sequence shown here is derived from an EMBL/GenBank/DDBJ whole genome shotgun (WGS) entry which is preliminary data.</text>
</comment>
<evidence type="ECO:0000256" key="2">
    <source>
        <dbReference type="ARBA" id="ARBA00022741"/>
    </source>
</evidence>
<dbReference type="Proteomes" id="UP000177001">
    <property type="component" value="Unassembled WGS sequence"/>
</dbReference>
<keyword evidence="3" id="KW-0067">ATP-binding</keyword>
<protein>
    <recommendedName>
        <fullName evidence="4">ABC transporter domain-containing protein</fullName>
    </recommendedName>
</protein>
<evidence type="ECO:0000256" key="1">
    <source>
        <dbReference type="ARBA" id="ARBA00022448"/>
    </source>
</evidence>
<proteinExistence type="predicted"/>
<dbReference type="GO" id="GO:0016887">
    <property type="term" value="F:ATP hydrolysis activity"/>
    <property type="evidence" value="ECO:0007669"/>
    <property type="project" value="InterPro"/>
</dbReference>
<reference evidence="5 6" key="1">
    <citation type="journal article" date="2016" name="Nat. Commun.">
        <title>Thousands of microbial genomes shed light on interconnected biogeochemical processes in an aquifer system.</title>
        <authorList>
            <person name="Anantharaman K."/>
            <person name="Brown C.T."/>
            <person name="Hug L.A."/>
            <person name="Sharon I."/>
            <person name="Castelle C.J."/>
            <person name="Probst A.J."/>
            <person name="Thomas B.C."/>
            <person name="Singh A."/>
            <person name="Wilkins M.J."/>
            <person name="Karaoz U."/>
            <person name="Brodie E.L."/>
            <person name="Williams K.H."/>
            <person name="Hubbard S.S."/>
            <person name="Banfield J.F."/>
        </authorList>
    </citation>
    <scope>NUCLEOTIDE SEQUENCE [LARGE SCALE GENOMIC DNA]</scope>
</reference>
<evidence type="ECO:0000313" key="6">
    <source>
        <dbReference type="Proteomes" id="UP000177001"/>
    </source>
</evidence>
<feature type="domain" description="ABC transporter" evidence="4">
    <location>
        <begin position="20"/>
        <end position="256"/>
    </location>
</feature>
<organism evidence="5 6">
    <name type="scientific">Candidatus Nomurabacteria bacterium RIFCSPLOWO2_01_FULL_36_16</name>
    <dbReference type="NCBI Taxonomy" id="1801767"/>
    <lineage>
        <taxon>Bacteria</taxon>
        <taxon>Candidatus Nomuraibacteriota</taxon>
    </lineage>
</organism>
<dbReference type="PANTHER" id="PTHR42711:SF1">
    <property type="entry name" value="ABC-TRANSPORT PROTEIN, ATP-BINDING COMPONENT"/>
    <property type="match status" value="1"/>
</dbReference>
<keyword evidence="2" id="KW-0547">Nucleotide-binding</keyword>